<name>A0A4W6CKB7_LATCA</name>
<evidence type="ECO:0000256" key="1">
    <source>
        <dbReference type="SAM" id="Phobius"/>
    </source>
</evidence>
<dbReference type="InterPro" id="IPR019172">
    <property type="entry name" value="Osteopetrosis-assoc_TM_1"/>
</dbReference>
<dbReference type="STRING" id="8187.ENSLCAP00010012162"/>
<dbReference type="GeneTree" id="ENSGT00390000012341"/>
<protein>
    <submittedName>
        <fullName evidence="3">Osteoclastosis associated transmembrane protein 1</fullName>
    </submittedName>
    <submittedName>
        <fullName evidence="5">Osteopetrosis-associated transmembrane protein 1</fullName>
    </submittedName>
</protein>
<keyword evidence="2" id="KW-0732">Signal</keyword>
<dbReference type="Pfam" id="PF09777">
    <property type="entry name" value="OSTMP1"/>
    <property type="match status" value="1"/>
</dbReference>
<reference evidence="3" key="3">
    <citation type="submission" date="2025-05" db="UniProtKB">
        <authorList>
            <consortium name="Ensembl"/>
        </authorList>
    </citation>
    <scope>IDENTIFICATION</scope>
</reference>
<dbReference type="AlphaFoldDB" id="A0A4W6CKB7"/>
<dbReference type="InParanoid" id="A0A4W6CKB7"/>
<feature type="transmembrane region" description="Helical" evidence="1">
    <location>
        <begin position="257"/>
        <end position="279"/>
    </location>
</feature>
<keyword evidence="1 5" id="KW-0812">Transmembrane</keyword>
<keyword evidence="1" id="KW-0472">Membrane</keyword>
<dbReference type="Proteomes" id="UP000694890">
    <property type="component" value="Linkage group LG7_1"/>
</dbReference>
<keyword evidence="1" id="KW-1133">Transmembrane helix</keyword>
<dbReference type="Ensembl" id="ENSLCAT00010012422.1">
    <property type="protein sequence ID" value="ENSLCAP00010012162.1"/>
    <property type="gene ID" value="ENSLCAG00010005756.1"/>
</dbReference>
<sequence length="308" mass="34771">MSLHKNCSFLVLIAINIYALVSSDAVNFGASDTADRLRQTPSLSPAVVNSPVVFKPVSDSSLSLLASLPEDLEINDYCSDLLLIFGQRYVAYVNCLVRAARPVMVCQNCSAGYSSLLDMYTNISSDQVGPGNVSCRDSLLRSDRLMLVFQLYNNLKNLWDSSGCKNCIAAGLQSPTNDTLYFMATLHQTTSCFDKYQHGNHTELCKNCKNTYKDLNELYSRMEKNQTLCIDIEDAMNMTRKEWSKKFNCSFPREETVPVIAVSSFMLFLPIIFYLSSFLHSEQKKRKLIHPKRAKSYTSLMNIQDKQS</sequence>
<dbReference type="RefSeq" id="XP_018528173.1">
    <property type="nucleotide sequence ID" value="XM_018672657.2"/>
</dbReference>
<dbReference type="KEGG" id="lcf:108880925"/>
<dbReference type="GeneID" id="108880925"/>
<accession>A0A4W6CKB7</accession>
<evidence type="ECO:0000256" key="2">
    <source>
        <dbReference type="SAM" id="SignalP"/>
    </source>
</evidence>
<feature type="signal peptide" evidence="2">
    <location>
        <begin position="1"/>
        <end position="25"/>
    </location>
</feature>
<dbReference type="OrthoDB" id="8021850at2759"/>
<evidence type="ECO:0000313" key="5">
    <source>
        <dbReference type="RefSeq" id="XP_018528173.1"/>
    </source>
</evidence>
<dbReference type="PANTHER" id="PTHR15644">
    <property type="entry name" value="OSTEOPETROSIS ASSOCIATED TRANSMEMBRANE PROTEIN 1"/>
    <property type="match status" value="1"/>
</dbReference>
<evidence type="ECO:0000313" key="4">
    <source>
        <dbReference type="Proteomes" id="UP000314980"/>
    </source>
</evidence>
<evidence type="ECO:0000313" key="3">
    <source>
        <dbReference type="Ensembl" id="ENSLCAP00010012162.1"/>
    </source>
</evidence>
<gene>
    <name evidence="3" type="primary">OSTM1</name>
    <name evidence="5" type="synonym">ostm1</name>
</gene>
<reference evidence="4" key="1">
    <citation type="submission" date="2015-09" db="EMBL/GenBank/DDBJ databases">
        <authorList>
            <person name="Sai Rama Sridatta P."/>
        </authorList>
    </citation>
    <scope>NUCLEOTIDE SEQUENCE [LARGE SCALE GENOMIC DNA]</scope>
</reference>
<organism evidence="3 4">
    <name type="scientific">Lates calcarifer</name>
    <name type="common">Barramundi</name>
    <name type="synonym">Holocentrus calcarifer</name>
    <dbReference type="NCBI Taxonomy" id="8187"/>
    <lineage>
        <taxon>Eukaryota</taxon>
        <taxon>Metazoa</taxon>
        <taxon>Chordata</taxon>
        <taxon>Craniata</taxon>
        <taxon>Vertebrata</taxon>
        <taxon>Euteleostomi</taxon>
        <taxon>Actinopterygii</taxon>
        <taxon>Neopterygii</taxon>
        <taxon>Teleostei</taxon>
        <taxon>Neoteleostei</taxon>
        <taxon>Acanthomorphata</taxon>
        <taxon>Carangaria</taxon>
        <taxon>Carangaria incertae sedis</taxon>
        <taxon>Centropomidae</taxon>
        <taxon>Lates</taxon>
    </lineage>
</organism>
<keyword evidence="4" id="KW-1185">Reference proteome</keyword>
<dbReference type="Proteomes" id="UP000314980">
    <property type="component" value="Unassembled WGS sequence"/>
</dbReference>
<dbReference type="PANTHER" id="PTHR15644:SF2">
    <property type="entry name" value="OSTEOPETROSIS-ASSOCIATED TRANSMEMBRANE PROTEIN 1"/>
    <property type="match status" value="1"/>
</dbReference>
<dbReference type="CTD" id="28962"/>
<proteinExistence type="predicted"/>
<dbReference type="GO" id="GO:0005829">
    <property type="term" value="C:cytosol"/>
    <property type="evidence" value="ECO:0007669"/>
    <property type="project" value="TreeGrafter"/>
</dbReference>
<feature type="chain" id="PRO_5044612678" evidence="2">
    <location>
        <begin position="26"/>
        <end position="308"/>
    </location>
</feature>
<reference evidence="5" key="2">
    <citation type="submission" date="2025-04" db="UniProtKB">
        <authorList>
            <consortium name="RefSeq"/>
        </authorList>
    </citation>
    <scope>IDENTIFICATION</scope>
    <source>
        <tissue evidence="5">Brain</tissue>
    </source>
</reference>